<feature type="transmembrane region" description="Helical" evidence="10">
    <location>
        <begin position="32"/>
        <end position="50"/>
    </location>
</feature>
<evidence type="ECO:0000256" key="6">
    <source>
        <dbReference type="ARBA" id="ARBA00023098"/>
    </source>
</evidence>
<evidence type="ECO:0000256" key="2">
    <source>
        <dbReference type="ARBA" id="ARBA00022516"/>
    </source>
</evidence>
<keyword evidence="9" id="KW-1208">Phospholipid metabolism</keyword>
<dbReference type="GO" id="GO:0005739">
    <property type="term" value="C:mitochondrion"/>
    <property type="evidence" value="ECO:0007669"/>
    <property type="project" value="TreeGrafter"/>
</dbReference>
<sequence>MNFSQLPNILTITRIILTLPIVFYLLKQQYLLALVLILIAGVSDGLDGWIAKRFGYQSRLGSILDPLADKILLVGCYISLFIISLVPWWLLIAVVLRDVLIMAGSVGFVYALERKSNDLLEPSYLSKANTFLQISLVLFLIITQLFMIEESWILGGLVVVMTSTILSGVDYAWCWLHKFIEIERK</sequence>
<evidence type="ECO:0000256" key="7">
    <source>
        <dbReference type="ARBA" id="ARBA00023136"/>
    </source>
</evidence>
<dbReference type="GO" id="GO:0008444">
    <property type="term" value="F:CDP-diacylglycerol-glycerol-3-phosphate 3-phosphatidyltransferase activity"/>
    <property type="evidence" value="ECO:0007669"/>
    <property type="project" value="UniProtKB-EC"/>
</dbReference>
<dbReference type="PANTHER" id="PTHR14269">
    <property type="entry name" value="CDP-DIACYLGLYCEROL--GLYCEROL-3-PHOSPHATE 3-PHOSPHATIDYLTRANSFERASE-RELATED"/>
    <property type="match status" value="1"/>
</dbReference>
<comment type="subcellular location">
    <subcellularLocation>
        <location evidence="1">Membrane</location>
        <topology evidence="1">Multi-pass membrane protein</topology>
    </subcellularLocation>
</comment>
<evidence type="ECO:0000256" key="10">
    <source>
        <dbReference type="SAM" id="Phobius"/>
    </source>
</evidence>
<organism evidence="11">
    <name type="scientific">hydrothermal vent metagenome</name>
    <dbReference type="NCBI Taxonomy" id="652676"/>
    <lineage>
        <taxon>unclassified sequences</taxon>
        <taxon>metagenomes</taxon>
        <taxon>ecological metagenomes</taxon>
    </lineage>
</organism>
<dbReference type="GO" id="GO:0032049">
    <property type="term" value="P:cardiolipin biosynthetic process"/>
    <property type="evidence" value="ECO:0007669"/>
    <property type="project" value="TreeGrafter"/>
</dbReference>
<dbReference type="EC" id="2.7.8.5" evidence="11"/>
<evidence type="ECO:0000256" key="9">
    <source>
        <dbReference type="ARBA" id="ARBA00023264"/>
    </source>
</evidence>
<evidence type="ECO:0000313" key="11">
    <source>
        <dbReference type="EMBL" id="SFV69005.1"/>
    </source>
</evidence>
<dbReference type="Pfam" id="PF01066">
    <property type="entry name" value="CDP-OH_P_transf"/>
    <property type="match status" value="1"/>
</dbReference>
<dbReference type="PANTHER" id="PTHR14269:SF60">
    <property type="entry name" value="CARDIOLIPIN SYNTHASE (CMP-FORMING)"/>
    <property type="match status" value="1"/>
</dbReference>
<keyword evidence="4 10" id="KW-0812">Transmembrane</keyword>
<dbReference type="InterPro" id="IPR000462">
    <property type="entry name" value="CDP-OH_P_trans"/>
</dbReference>
<feature type="transmembrane region" description="Helical" evidence="10">
    <location>
        <begin position="124"/>
        <end position="146"/>
    </location>
</feature>
<keyword evidence="3 11" id="KW-0808">Transferase</keyword>
<protein>
    <submittedName>
        <fullName evidence="11">CDP-diacylglycerol--glycerol-3-phosphate 3-phosphatidyltransferase</fullName>
        <ecNumber evidence="11">2.7.8.5</ecNumber>
    </submittedName>
</protein>
<feature type="transmembrane region" description="Helical" evidence="10">
    <location>
        <begin position="152"/>
        <end position="176"/>
    </location>
</feature>
<dbReference type="InterPro" id="IPR004570">
    <property type="entry name" value="Phosphatidylglycerol_P_synth"/>
</dbReference>
<keyword evidence="8" id="KW-0594">Phospholipid biosynthesis</keyword>
<dbReference type="GO" id="GO:0016020">
    <property type="term" value="C:membrane"/>
    <property type="evidence" value="ECO:0007669"/>
    <property type="project" value="UniProtKB-SubCell"/>
</dbReference>
<evidence type="ECO:0000256" key="8">
    <source>
        <dbReference type="ARBA" id="ARBA00023209"/>
    </source>
</evidence>
<dbReference type="PIRSF" id="PIRSF000847">
    <property type="entry name" value="Phos_ph_gly_syn"/>
    <property type="match status" value="1"/>
</dbReference>
<keyword evidence="6" id="KW-0443">Lipid metabolism</keyword>
<name>A0A1W1CTF3_9ZZZZ</name>
<evidence type="ECO:0000256" key="1">
    <source>
        <dbReference type="ARBA" id="ARBA00004141"/>
    </source>
</evidence>
<keyword evidence="7 10" id="KW-0472">Membrane</keyword>
<evidence type="ECO:0000256" key="4">
    <source>
        <dbReference type="ARBA" id="ARBA00022692"/>
    </source>
</evidence>
<keyword evidence="5 10" id="KW-1133">Transmembrane helix</keyword>
<dbReference type="Gene3D" id="1.20.120.1760">
    <property type="match status" value="1"/>
</dbReference>
<evidence type="ECO:0000256" key="5">
    <source>
        <dbReference type="ARBA" id="ARBA00022989"/>
    </source>
</evidence>
<dbReference type="EMBL" id="FPHJ01000065">
    <property type="protein sequence ID" value="SFV69005.1"/>
    <property type="molecule type" value="Genomic_DNA"/>
</dbReference>
<accession>A0A1W1CTF3</accession>
<gene>
    <name evidence="11" type="ORF">MNB_SUP05-5-8</name>
</gene>
<reference evidence="11" key="1">
    <citation type="submission" date="2016-10" db="EMBL/GenBank/DDBJ databases">
        <authorList>
            <person name="de Groot N.N."/>
        </authorList>
    </citation>
    <scope>NUCLEOTIDE SEQUENCE</scope>
</reference>
<keyword evidence="2" id="KW-0444">Lipid biosynthesis</keyword>
<dbReference type="InterPro" id="IPR043130">
    <property type="entry name" value="CDP-OH_PTrfase_TM_dom"/>
</dbReference>
<proteinExistence type="predicted"/>
<feature type="transmembrane region" description="Helical" evidence="10">
    <location>
        <begin position="7"/>
        <end position="26"/>
    </location>
</feature>
<dbReference type="GO" id="GO:0043337">
    <property type="term" value="F:cardiolipin synthase (CMP-forming)"/>
    <property type="evidence" value="ECO:0007669"/>
    <property type="project" value="TreeGrafter"/>
</dbReference>
<evidence type="ECO:0000256" key="3">
    <source>
        <dbReference type="ARBA" id="ARBA00022679"/>
    </source>
</evidence>
<dbReference type="InterPro" id="IPR050324">
    <property type="entry name" value="CDP-alcohol_PTase-I"/>
</dbReference>
<feature type="transmembrane region" description="Helical" evidence="10">
    <location>
        <begin position="71"/>
        <end position="89"/>
    </location>
</feature>
<dbReference type="AlphaFoldDB" id="A0A1W1CTF3"/>